<keyword evidence="6 10" id="KW-1133">Transmembrane helix</keyword>
<keyword evidence="7 10" id="KW-0472">Membrane</keyword>
<dbReference type="GO" id="GO:0005886">
    <property type="term" value="C:plasma membrane"/>
    <property type="evidence" value="ECO:0007669"/>
    <property type="project" value="UniProtKB-SubCell"/>
</dbReference>
<comment type="catalytic activity">
    <reaction evidence="8">
        <text>ATP + H2O = ADP + phosphate + H(+)</text>
        <dbReference type="Rhea" id="RHEA:13065"/>
        <dbReference type="ChEBI" id="CHEBI:15377"/>
        <dbReference type="ChEBI" id="CHEBI:15378"/>
        <dbReference type="ChEBI" id="CHEBI:30616"/>
        <dbReference type="ChEBI" id="CHEBI:43474"/>
        <dbReference type="ChEBI" id="CHEBI:456216"/>
    </reaction>
</comment>
<evidence type="ECO:0000256" key="2">
    <source>
        <dbReference type="ARBA" id="ARBA00022692"/>
    </source>
</evidence>
<dbReference type="InterPro" id="IPR023298">
    <property type="entry name" value="ATPase_P-typ_TM_dom_sf"/>
</dbReference>
<evidence type="ECO:0000313" key="13">
    <source>
        <dbReference type="EMBL" id="MBK1783567.1"/>
    </source>
</evidence>
<feature type="region of interest" description="Disordered" evidence="9">
    <location>
        <begin position="571"/>
        <end position="597"/>
    </location>
</feature>
<evidence type="ECO:0000256" key="1">
    <source>
        <dbReference type="ARBA" id="ARBA00004651"/>
    </source>
</evidence>
<dbReference type="SUPFAM" id="SSF81653">
    <property type="entry name" value="Calcium ATPase, transduction domain A"/>
    <property type="match status" value="1"/>
</dbReference>
<evidence type="ECO:0000256" key="9">
    <source>
        <dbReference type="SAM" id="MobiDB-lite"/>
    </source>
</evidence>
<keyword evidence="14" id="KW-1185">Reference proteome</keyword>
<evidence type="ECO:0000259" key="11">
    <source>
        <dbReference type="Pfam" id="PF00122"/>
    </source>
</evidence>
<organism evidence="13 14">
    <name type="scientific">Prauserella cavernicola</name>
    <dbReference type="NCBI Taxonomy" id="2800127"/>
    <lineage>
        <taxon>Bacteria</taxon>
        <taxon>Bacillati</taxon>
        <taxon>Actinomycetota</taxon>
        <taxon>Actinomycetes</taxon>
        <taxon>Pseudonocardiales</taxon>
        <taxon>Pseudonocardiaceae</taxon>
        <taxon>Prauserella</taxon>
    </lineage>
</organism>
<feature type="transmembrane region" description="Helical" evidence="10">
    <location>
        <begin position="1209"/>
        <end position="1230"/>
    </location>
</feature>
<feature type="domain" description="Cation-transporting P-type ATPase C-terminal" evidence="12">
    <location>
        <begin position="1235"/>
        <end position="1390"/>
    </location>
</feature>
<dbReference type="PRINTS" id="PR00120">
    <property type="entry name" value="HATPASE"/>
</dbReference>
<dbReference type="Gene3D" id="3.40.1110.10">
    <property type="entry name" value="Calcium-transporting ATPase, cytoplasmic domain N"/>
    <property type="match status" value="1"/>
</dbReference>
<dbReference type="InterPro" id="IPR008250">
    <property type="entry name" value="ATPase_P-typ_transduc_dom_A_sf"/>
</dbReference>
<evidence type="ECO:0000259" key="12">
    <source>
        <dbReference type="Pfam" id="PF00689"/>
    </source>
</evidence>
<dbReference type="Gene3D" id="3.40.50.1000">
    <property type="entry name" value="HAD superfamily/HAD-like"/>
    <property type="match status" value="1"/>
</dbReference>
<evidence type="ECO:0000256" key="6">
    <source>
        <dbReference type="ARBA" id="ARBA00022989"/>
    </source>
</evidence>
<dbReference type="InterPro" id="IPR023299">
    <property type="entry name" value="ATPase_P-typ_cyto_dom_N"/>
</dbReference>
<dbReference type="GO" id="GO:0046872">
    <property type="term" value="F:metal ion binding"/>
    <property type="evidence" value="ECO:0007669"/>
    <property type="project" value="InterPro"/>
</dbReference>
<evidence type="ECO:0000256" key="10">
    <source>
        <dbReference type="SAM" id="Phobius"/>
    </source>
</evidence>
<dbReference type="InterPro" id="IPR006068">
    <property type="entry name" value="ATPase_P-typ_cation-transptr_C"/>
</dbReference>
<dbReference type="Pfam" id="PF00689">
    <property type="entry name" value="Cation_ATPase_C"/>
    <property type="match status" value="1"/>
</dbReference>
<sequence length="1393" mass="143779">MTGPDTWRGRWRSGERTHVEVRGVHQPGTERAAADLEARLLEVPGVRAAEVNSVFGRVAVSHEPDVPVGELTTAISEIERLWQLRGRTPAGARHPANPGPAVRELLAIGINLAGFSYSVAGRLLPLPSLPPVVPALLSLVDSTPRLRAPVERALGGPATDALFAVGGSLGHSLARRPVTLVADTVYRLCLHREITARRRAWHEWEGRPQRAAPLVPVQRAAPLPYGPVERVATASAALGLAGSAASLALTRDPRRTTAIVLAGVPRPAKTCRETFAAHLGTHLCGSGALVLEPEALRRLDRVDTVVLHHDILRTGRRVVDELLASVPDLPAAVVLRHAHDLVGTPRKGKRGTDWSLASPGDVSLPGTLAGAAAGTAVVVLRRGRPVGVVSVIAEREPLAEAVEHAAGEAGTVVHADSGLTATVRHLQAEGHVVAVVSAGARRALHVADVGIGVHGPGRDPPWDADVLCGSLAQACALLRAVGFARRASRHGTALAISASALGALFGTLGPAGTAASRAAFPGNFATLLAVGAGTWAGMEASRLPAPVPQDSTPWHAMSRRAVLRRLDSGRQGLAERESARRRQAEPAGDQGTDPGDSGLVVAAAEELSGPLTPALAAGAGVSASLGSVTDAVLITGVLAVNALIGGAQRVAAQRELRRLLDTSALRVSLRRPDSTRPERVELLAPGDVLELAAGDAVPADCRLLEARSLEVDESSLTGESQPVAKTARPSAARAIADRTSMLYRGTVVVAGSAVAVVVATGARTEAERAVRGDGERAPVTGVAARLAELTRTTLPATIGAGTGLLLVDLLRRRGFTRSLGRAVSLSVAAVPEGLPFVATVAELASARRLASRGVLVRSPSTIEALGRVDVLCFDKTGTLTEGRIRLRAVSDGTRTLPLSELTPELTDVLAVAVRAGPWRDGDAALHAADTAVQAAAEELGVGAEHGLGGLDWLDELGFEPSRGYHAVLSAALDGSVLSVKGAPEAVLRACTRLPAGRGPLDDDARAAIEAEVSRLASHGYRVLAVAERRASSAPELLTARVRELEFRGLLALADPVRPTAAAAVAELRTAGVDVVMLTGDHPGTAEAIATELGLGDGGRVLTGAEVDDTGDDELAARLRDVAVVARVSPAQKARIVRALHRAGRVVAMTGDGTNDAPAIRLAHVGIAVGAKATAAAKESSDLLITDDRIETITDALVEGRAMWASVRDALAILLGGNLGEVAFTVVAGLLSTRDALNARQLLLVNLLTDVLPAMAVAVRPPPGVEARELLEEGPDASLGGVLTREVTVRAVTTAASALAAWLLARPVSTGNQAATTGLVALVGAQLGQTMAVRGRTPLVLAAGVGSLAVLVTVVQVPGMSRFFGCSPLLPHQWGVGLGASAAAMAAEWLRHRT</sequence>
<dbReference type="Gene3D" id="1.20.1110.10">
    <property type="entry name" value="Calcium-transporting ATPase, transmembrane domain"/>
    <property type="match status" value="1"/>
</dbReference>
<dbReference type="Proteomes" id="UP000635245">
    <property type="component" value="Unassembled WGS sequence"/>
</dbReference>
<dbReference type="InterPro" id="IPR001757">
    <property type="entry name" value="P_typ_ATPase"/>
</dbReference>
<dbReference type="SFLD" id="SFLDS00003">
    <property type="entry name" value="Haloacid_Dehalogenase"/>
    <property type="match status" value="1"/>
</dbReference>
<reference evidence="13" key="1">
    <citation type="submission" date="2020-12" db="EMBL/GenBank/DDBJ databases">
        <title>Prauserella sp. ASG 168, a novel actinomycete isolated from cave rock.</title>
        <authorList>
            <person name="Suriyachadkun C."/>
        </authorList>
    </citation>
    <scope>NUCLEOTIDE SEQUENCE</scope>
    <source>
        <strain evidence="13">ASG 168</strain>
    </source>
</reference>
<dbReference type="InterPro" id="IPR036412">
    <property type="entry name" value="HAD-like_sf"/>
</dbReference>
<dbReference type="InterPro" id="IPR006121">
    <property type="entry name" value="HMA_dom"/>
</dbReference>
<proteinExistence type="predicted"/>
<dbReference type="Gene3D" id="2.70.150.10">
    <property type="entry name" value="Calcium-transporting ATPase, cytoplasmic transduction domain A"/>
    <property type="match status" value="1"/>
</dbReference>
<dbReference type="SUPFAM" id="SSF81665">
    <property type="entry name" value="Calcium ATPase, transmembrane domain M"/>
    <property type="match status" value="1"/>
</dbReference>
<feature type="transmembrane region" description="Helical" evidence="10">
    <location>
        <begin position="1338"/>
        <end position="1358"/>
    </location>
</feature>
<keyword evidence="2 10" id="KW-0812">Transmembrane</keyword>
<dbReference type="GO" id="GO:0005524">
    <property type="term" value="F:ATP binding"/>
    <property type="evidence" value="ECO:0007669"/>
    <property type="project" value="UniProtKB-KW"/>
</dbReference>
<dbReference type="InterPro" id="IPR044492">
    <property type="entry name" value="P_typ_ATPase_HD_dom"/>
</dbReference>
<keyword evidence="3" id="KW-0547">Nucleotide-binding</keyword>
<comment type="caution">
    <text evidence="13">The sequence shown here is derived from an EMBL/GenBank/DDBJ whole genome shotgun (WGS) entry which is preliminary data.</text>
</comment>
<accession>A0A934V2V4</accession>
<evidence type="ECO:0000256" key="3">
    <source>
        <dbReference type="ARBA" id="ARBA00022741"/>
    </source>
</evidence>
<dbReference type="EMBL" id="JAENJH010000001">
    <property type="protein sequence ID" value="MBK1783567.1"/>
    <property type="molecule type" value="Genomic_DNA"/>
</dbReference>
<feature type="domain" description="P-type ATPase A" evidence="11">
    <location>
        <begin position="668"/>
        <end position="771"/>
    </location>
</feature>
<dbReference type="Pfam" id="PF00122">
    <property type="entry name" value="E1-E2_ATPase"/>
    <property type="match status" value="1"/>
</dbReference>
<feature type="compositionally biased region" description="Basic and acidic residues" evidence="9">
    <location>
        <begin position="571"/>
        <end position="584"/>
    </location>
</feature>
<dbReference type="SUPFAM" id="SSF56784">
    <property type="entry name" value="HAD-like"/>
    <property type="match status" value="1"/>
</dbReference>
<gene>
    <name evidence="13" type="ORF">JHE00_04450</name>
</gene>
<dbReference type="NCBIfam" id="TIGR01494">
    <property type="entry name" value="ATPase_P-type"/>
    <property type="match status" value="2"/>
</dbReference>
<evidence type="ECO:0000256" key="7">
    <source>
        <dbReference type="ARBA" id="ARBA00023136"/>
    </source>
</evidence>
<keyword evidence="5" id="KW-1278">Translocase</keyword>
<dbReference type="CDD" id="cd00371">
    <property type="entry name" value="HMA"/>
    <property type="match status" value="1"/>
</dbReference>
<dbReference type="InterPro" id="IPR018303">
    <property type="entry name" value="ATPase_P-typ_P_site"/>
</dbReference>
<dbReference type="InterPro" id="IPR023214">
    <property type="entry name" value="HAD_sf"/>
</dbReference>
<evidence type="ECO:0000313" key="14">
    <source>
        <dbReference type="Proteomes" id="UP000635245"/>
    </source>
</evidence>
<keyword evidence="4" id="KW-0067">ATP-binding</keyword>
<dbReference type="InterPro" id="IPR059000">
    <property type="entry name" value="ATPase_P-type_domA"/>
</dbReference>
<dbReference type="PANTHER" id="PTHR42861">
    <property type="entry name" value="CALCIUM-TRANSPORTING ATPASE"/>
    <property type="match status" value="1"/>
</dbReference>
<dbReference type="SFLD" id="SFLDG00002">
    <property type="entry name" value="C1.7:_P-type_atpase_like"/>
    <property type="match status" value="1"/>
</dbReference>
<name>A0A934V2V4_9PSEU</name>
<evidence type="ECO:0000256" key="4">
    <source>
        <dbReference type="ARBA" id="ARBA00022840"/>
    </source>
</evidence>
<evidence type="ECO:0000256" key="5">
    <source>
        <dbReference type="ARBA" id="ARBA00022967"/>
    </source>
</evidence>
<comment type="subcellular location">
    <subcellularLocation>
        <location evidence="1">Cell membrane</location>
        <topology evidence="1">Multi-pass membrane protein</topology>
    </subcellularLocation>
</comment>
<protein>
    <submittedName>
        <fullName evidence="13">Cation-translocating P-type ATPase</fullName>
    </submittedName>
</protein>
<evidence type="ECO:0000256" key="8">
    <source>
        <dbReference type="ARBA" id="ARBA00049360"/>
    </source>
</evidence>
<dbReference type="Pfam" id="PF00702">
    <property type="entry name" value="Hydrolase"/>
    <property type="match status" value="1"/>
</dbReference>
<dbReference type="PROSITE" id="PS00154">
    <property type="entry name" value="ATPASE_E1_E2"/>
    <property type="match status" value="1"/>
</dbReference>
<dbReference type="PRINTS" id="PR00119">
    <property type="entry name" value="CATATPASE"/>
</dbReference>
<dbReference type="GO" id="GO:0016887">
    <property type="term" value="F:ATP hydrolysis activity"/>
    <property type="evidence" value="ECO:0007669"/>
    <property type="project" value="InterPro"/>
</dbReference>
<feature type="transmembrane region" description="Helical" evidence="10">
    <location>
        <begin position="1370"/>
        <end position="1389"/>
    </location>
</feature>
<dbReference type="SFLD" id="SFLDF00027">
    <property type="entry name" value="p-type_atpase"/>
    <property type="match status" value="1"/>
</dbReference>